<protein>
    <submittedName>
        <fullName evidence="1">Uncharacterized protein</fullName>
    </submittedName>
</protein>
<name>A0A9P0M1S2_ACAOB</name>
<keyword evidence="2" id="KW-1185">Reference proteome</keyword>
<evidence type="ECO:0000313" key="2">
    <source>
        <dbReference type="Proteomes" id="UP001152888"/>
    </source>
</evidence>
<organism evidence="1 2">
    <name type="scientific">Acanthoscelides obtectus</name>
    <name type="common">Bean weevil</name>
    <name type="synonym">Bruchus obtectus</name>
    <dbReference type="NCBI Taxonomy" id="200917"/>
    <lineage>
        <taxon>Eukaryota</taxon>
        <taxon>Metazoa</taxon>
        <taxon>Ecdysozoa</taxon>
        <taxon>Arthropoda</taxon>
        <taxon>Hexapoda</taxon>
        <taxon>Insecta</taxon>
        <taxon>Pterygota</taxon>
        <taxon>Neoptera</taxon>
        <taxon>Endopterygota</taxon>
        <taxon>Coleoptera</taxon>
        <taxon>Polyphaga</taxon>
        <taxon>Cucujiformia</taxon>
        <taxon>Chrysomeloidea</taxon>
        <taxon>Chrysomelidae</taxon>
        <taxon>Bruchinae</taxon>
        <taxon>Bruchini</taxon>
        <taxon>Acanthoscelides</taxon>
    </lineage>
</organism>
<comment type="caution">
    <text evidence="1">The sequence shown here is derived from an EMBL/GenBank/DDBJ whole genome shotgun (WGS) entry which is preliminary data.</text>
</comment>
<reference evidence="1" key="1">
    <citation type="submission" date="2022-03" db="EMBL/GenBank/DDBJ databases">
        <authorList>
            <person name="Sayadi A."/>
        </authorList>
    </citation>
    <scope>NUCLEOTIDE SEQUENCE</scope>
</reference>
<gene>
    <name evidence="1" type="ORF">ACAOBT_LOCUS27608</name>
</gene>
<dbReference type="AlphaFoldDB" id="A0A9P0M1S2"/>
<dbReference type="Proteomes" id="UP001152888">
    <property type="component" value="Unassembled WGS sequence"/>
</dbReference>
<accession>A0A9P0M1S2</accession>
<sequence length="32" mass="3818">MAKTRLVLRKTTTRNENIWTINIIDVFIQSEI</sequence>
<dbReference type="OrthoDB" id="364779at2759"/>
<proteinExistence type="predicted"/>
<evidence type="ECO:0000313" key="1">
    <source>
        <dbReference type="EMBL" id="CAH2003767.1"/>
    </source>
</evidence>
<dbReference type="EMBL" id="CAKOFQ010007555">
    <property type="protein sequence ID" value="CAH2003767.1"/>
    <property type="molecule type" value="Genomic_DNA"/>
</dbReference>